<keyword evidence="2" id="KW-1185">Reference proteome</keyword>
<organism evidence="1 2">
    <name type="scientific">Trichonephila inaurata madagascariensis</name>
    <dbReference type="NCBI Taxonomy" id="2747483"/>
    <lineage>
        <taxon>Eukaryota</taxon>
        <taxon>Metazoa</taxon>
        <taxon>Ecdysozoa</taxon>
        <taxon>Arthropoda</taxon>
        <taxon>Chelicerata</taxon>
        <taxon>Arachnida</taxon>
        <taxon>Araneae</taxon>
        <taxon>Araneomorphae</taxon>
        <taxon>Entelegynae</taxon>
        <taxon>Araneoidea</taxon>
        <taxon>Nephilidae</taxon>
        <taxon>Trichonephila</taxon>
        <taxon>Trichonephila inaurata</taxon>
    </lineage>
</organism>
<evidence type="ECO:0000313" key="1">
    <source>
        <dbReference type="EMBL" id="GFY76036.1"/>
    </source>
</evidence>
<dbReference type="AlphaFoldDB" id="A0A8X6YS44"/>
<comment type="caution">
    <text evidence="1">The sequence shown here is derived from an EMBL/GenBank/DDBJ whole genome shotgun (WGS) entry which is preliminary data.</text>
</comment>
<sequence>MSYLEYENSWGHNLTKSSSNYHFRLFVTTLEDIPGLSRNFSFFSGVVHYWLGSVKDTRVGTSMIFHIIQRNEFKPRHIGWMVFKTFGVCMHYASE</sequence>
<gene>
    <name evidence="1" type="ORF">TNIN_99861</name>
</gene>
<dbReference type="Proteomes" id="UP000886998">
    <property type="component" value="Unassembled WGS sequence"/>
</dbReference>
<accession>A0A8X6YS44</accession>
<name>A0A8X6YS44_9ARAC</name>
<dbReference type="EMBL" id="BMAV01021728">
    <property type="protein sequence ID" value="GFY76036.1"/>
    <property type="molecule type" value="Genomic_DNA"/>
</dbReference>
<evidence type="ECO:0000313" key="2">
    <source>
        <dbReference type="Proteomes" id="UP000886998"/>
    </source>
</evidence>
<reference evidence="1" key="1">
    <citation type="submission" date="2020-08" db="EMBL/GenBank/DDBJ databases">
        <title>Multicomponent nature underlies the extraordinary mechanical properties of spider dragline silk.</title>
        <authorList>
            <person name="Kono N."/>
            <person name="Nakamura H."/>
            <person name="Mori M."/>
            <person name="Yoshida Y."/>
            <person name="Ohtoshi R."/>
            <person name="Malay A.D."/>
            <person name="Moran D.A.P."/>
            <person name="Tomita M."/>
            <person name="Numata K."/>
            <person name="Arakawa K."/>
        </authorList>
    </citation>
    <scope>NUCLEOTIDE SEQUENCE</scope>
</reference>
<protein>
    <submittedName>
        <fullName evidence="1">Uncharacterized protein</fullName>
    </submittedName>
</protein>
<proteinExistence type="predicted"/>